<dbReference type="Gene3D" id="3.40.50.1000">
    <property type="entry name" value="HAD superfamily/HAD-like"/>
    <property type="match status" value="1"/>
</dbReference>
<organism evidence="2 3">
    <name type="scientific">Henriciella pelagia</name>
    <dbReference type="NCBI Taxonomy" id="1977912"/>
    <lineage>
        <taxon>Bacteria</taxon>
        <taxon>Pseudomonadati</taxon>
        <taxon>Pseudomonadota</taxon>
        <taxon>Alphaproteobacteria</taxon>
        <taxon>Hyphomonadales</taxon>
        <taxon>Hyphomonadaceae</taxon>
        <taxon>Henriciella</taxon>
    </lineage>
</organism>
<dbReference type="PANTHER" id="PTHR47829:SF1">
    <property type="entry name" value="HAD FAMILY PHOSPHATASE"/>
    <property type="match status" value="1"/>
</dbReference>
<dbReference type="RefSeq" id="WP_084391463.1">
    <property type="nucleotide sequence ID" value="NZ_BMKF01000001.1"/>
</dbReference>
<proteinExistence type="predicted"/>
<protein>
    <submittedName>
        <fullName evidence="2">Haloacid dehalogenase</fullName>
    </submittedName>
</protein>
<dbReference type="Pfam" id="PF00702">
    <property type="entry name" value="Hydrolase"/>
    <property type="match status" value="1"/>
</dbReference>
<dbReference type="InterPro" id="IPR036412">
    <property type="entry name" value="HAD-like_sf"/>
</dbReference>
<dbReference type="PRINTS" id="PR00413">
    <property type="entry name" value="HADHALOGNASE"/>
</dbReference>
<dbReference type="InterPro" id="IPR023214">
    <property type="entry name" value="HAD_sf"/>
</dbReference>
<dbReference type="NCBIfam" id="TIGR01549">
    <property type="entry name" value="HAD-SF-IA-v1"/>
    <property type="match status" value="1"/>
</dbReference>
<comment type="caution">
    <text evidence="2">The sequence shown here is derived from an EMBL/GenBank/DDBJ whole genome shotgun (WGS) entry which is preliminary data.</text>
</comment>
<dbReference type="InterPro" id="IPR052898">
    <property type="entry name" value="ACAD10-like"/>
</dbReference>
<dbReference type="InterPro" id="IPR023198">
    <property type="entry name" value="PGP-like_dom2"/>
</dbReference>
<gene>
    <name evidence="2" type="ORF">GCM10011503_11380</name>
</gene>
<evidence type="ECO:0000256" key="1">
    <source>
        <dbReference type="ARBA" id="ARBA00022990"/>
    </source>
</evidence>
<dbReference type="SFLD" id="SFLDS00003">
    <property type="entry name" value="Haloacid_Dehalogenase"/>
    <property type="match status" value="1"/>
</dbReference>
<dbReference type="EMBL" id="BMKF01000001">
    <property type="protein sequence ID" value="GGB64310.1"/>
    <property type="molecule type" value="Genomic_DNA"/>
</dbReference>
<dbReference type="SUPFAM" id="SSF56784">
    <property type="entry name" value="HAD-like"/>
    <property type="match status" value="1"/>
</dbReference>
<name>A0ABQ1JBA9_9PROT</name>
<dbReference type="SFLD" id="SFLDG01129">
    <property type="entry name" value="C1.5:_HAD__Beta-PGM__Phosphata"/>
    <property type="match status" value="1"/>
</dbReference>
<accession>A0ABQ1JBA9</accession>
<evidence type="ECO:0000313" key="3">
    <source>
        <dbReference type="Proteomes" id="UP000628854"/>
    </source>
</evidence>
<dbReference type="PANTHER" id="PTHR47829">
    <property type="entry name" value="HYDROLASE, PUTATIVE (AFU_ORTHOLOGUE AFUA_1G12880)-RELATED"/>
    <property type="match status" value="1"/>
</dbReference>
<dbReference type="NCBIfam" id="TIGR01509">
    <property type="entry name" value="HAD-SF-IA-v3"/>
    <property type="match status" value="1"/>
</dbReference>
<dbReference type="Gene3D" id="1.10.150.240">
    <property type="entry name" value="Putative phosphatase, domain 2"/>
    <property type="match status" value="1"/>
</dbReference>
<evidence type="ECO:0000313" key="2">
    <source>
        <dbReference type="EMBL" id="GGB64310.1"/>
    </source>
</evidence>
<keyword evidence="1" id="KW-0007">Acetylation</keyword>
<dbReference type="CDD" id="cd02603">
    <property type="entry name" value="HAD_sEH-N_like"/>
    <property type="match status" value="1"/>
</dbReference>
<reference evidence="3" key="1">
    <citation type="journal article" date="2019" name="Int. J. Syst. Evol. Microbiol.">
        <title>The Global Catalogue of Microorganisms (GCM) 10K type strain sequencing project: providing services to taxonomists for standard genome sequencing and annotation.</title>
        <authorList>
            <consortium name="The Broad Institute Genomics Platform"/>
            <consortium name="The Broad Institute Genome Sequencing Center for Infectious Disease"/>
            <person name="Wu L."/>
            <person name="Ma J."/>
        </authorList>
    </citation>
    <scope>NUCLEOTIDE SEQUENCE [LARGE SCALE GENOMIC DNA]</scope>
    <source>
        <strain evidence="3">CGMCC 1.15928</strain>
    </source>
</reference>
<dbReference type="NCBIfam" id="TIGR02247">
    <property type="entry name" value="HAD-1A3-hyp"/>
    <property type="match status" value="1"/>
</dbReference>
<dbReference type="Proteomes" id="UP000628854">
    <property type="component" value="Unassembled WGS sequence"/>
</dbReference>
<dbReference type="InterPro" id="IPR006439">
    <property type="entry name" value="HAD-SF_hydro_IA"/>
</dbReference>
<keyword evidence="3" id="KW-1185">Reference proteome</keyword>
<sequence>MSNTIDAVIWDFGGVITSSPFEAFNRYEAENGLPTDFIRSVNARNGDTNAWAKLEQSQVNAEEFDTLFLEEAKALGHAVPGKHVLGLLSGNVRPRVVEALRHCKSKVKVGCITNNAPIGKGASMTDSDERAAEIEKIFDLFDHVIESSKLGIRKPDPRIYALMCEALDVDPKHCVYLDDLGINLKPARAMGMTTIKVLNEDQLLADLTKATGWQVAQVAQ</sequence>
<dbReference type="InterPro" id="IPR011945">
    <property type="entry name" value="HAD-SF_ppase_IA/epoxid_hydro_N"/>
</dbReference>